<organism evidence="2 3">
    <name type="scientific">Nitratireductor thuwali</name>
    <dbReference type="NCBI Taxonomy" id="2267699"/>
    <lineage>
        <taxon>Bacteria</taxon>
        <taxon>Pseudomonadati</taxon>
        <taxon>Pseudomonadota</taxon>
        <taxon>Alphaproteobacteria</taxon>
        <taxon>Hyphomicrobiales</taxon>
        <taxon>Phyllobacteriaceae</taxon>
        <taxon>Nitratireductor</taxon>
    </lineage>
</organism>
<feature type="signal peptide" evidence="1">
    <location>
        <begin position="1"/>
        <end position="22"/>
    </location>
</feature>
<dbReference type="EMBL" id="CP030941">
    <property type="protein sequence ID" value="UUP16551.1"/>
    <property type="molecule type" value="Genomic_DNA"/>
</dbReference>
<gene>
    <name evidence="2" type="ORF">NTH_00998</name>
</gene>
<keyword evidence="1" id="KW-0732">Signal</keyword>
<evidence type="ECO:0000256" key="1">
    <source>
        <dbReference type="SAM" id="SignalP"/>
    </source>
</evidence>
<sequence length="168" mass="17673">MKMNLASAAAVMLVNLPMVSAAQEDSLDRFAGTWSGSGTVQVNFQSQPRDVSCDLAGVSGGQSISISGTCRAYLVFTRRIGVKLALNPQSQKYTGTYMGSPAGPAHLSGTMENGSLDLTITWPKEINGDRTALMRVASDSGSLHITVSDRVGGEGELRTMTDIALTQS</sequence>
<dbReference type="RefSeq" id="WP_338528964.1">
    <property type="nucleotide sequence ID" value="NZ_CP030941.1"/>
</dbReference>
<evidence type="ECO:0008006" key="4">
    <source>
        <dbReference type="Google" id="ProtNLM"/>
    </source>
</evidence>
<accession>A0ABY5MHA7</accession>
<feature type="chain" id="PRO_5046329371" description="DUF1579 domain-containing protein" evidence="1">
    <location>
        <begin position="23"/>
        <end position="168"/>
    </location>
</feature>
<evidence type="ECO:0000313" key="3">
    <source>
        <dbReference type="Proteomes" id="UP001342418"/>
    </source>
</evidence>
<keyword evidence="3" id="KW-1185">Reference proteome</keyword>
<dbReference type="Proteomes" id="UP001342418">
    <property type="component" value="Chromosome"/>
</dbReference>
<reference evidence="2 3" key="1">
    <citation type="submission" date="2018-07" db="EMBL/GenBank/DDBJ databases">
        <title>Genome sequence of Nitratireductor thuwali#1536.</title>
        <authorList>
            <person name="Michoud G."/>
            <person name="Merlino G."/>
            <person name="Sefrji F.O."/>
            <person name="Daffonchio D."/>
        </authorList>
    </citation>
    <scope>NUCLEOTIDE SEQUENCE [LARGE SCALE GENOMIC DNA]</scope>
    <source>
        <strain evidence="3">Nit1536</strain>
    </source>
</reference>
<protein>
    <recommendedName>
        <fullName evidence="4">DUF1579 domain-containing protein</fullName>
    </recommendedName>
</protein>
<proteinExistence type="predicted"/>
<evidence type="ECO:0000313" key="2">
    <source>
        <dbReference type="EMBL" id="UUP16551.1"/>
    </source>
</evidence>
<name>A0ABY5MHA7_9HYPH</name>